<feature type="transmembrane region" description="Helical" evidence="1">
    <location>
        <begin position="299"/>
        <end position="319"/>
    </location>
</feature>
<dbReference type="Proteomes" id="UP000013827">
    <property type="component" value="Unassembled WGS sequence"/>
</dbReference>
<dbReference type="HOGENOM" id="CLU_668062_0_0_1"/>
<dbReference type="EnsemblProtists" id="EOD19443">
    <property type="protein sequence ID" value="EOD19443"/>
    <property type="gene ID" value="EMIHUDRAFT_451101"/>
</dbReference>
<dbReference type="GeneID" id="17265145"/>
<feature type="transmembrane region" description="Helical" evidence="1">
    <location>
        <begin position="20"/>
        <end position="44"/>
    </location>
</feature>
<evidence type="ECO:0000313" key="2">
    <source>
        <dbReference type="EnsemblProtists" id="EOD19443"/>
    </source>
</evidence>
<dbReference type="PaxDb" id="2903-EOD19443"/>
<evidence type="ECO:0000256" key="1">
    <source>
        <dbReference type="SAM" id="Phobius"/>
    </source>
</evidence>
<keyword evidence="1" id="KW-0812">Transmembrane</keyword>
<organism evidence="2 3">
    <name type="scientific">Emiliania huxleyi (strain CCMP1516)</name>
    <dbReference type="NCBI Taxonomy" id="280463"/>
    <lineage>
        <taxon>Eukaryota</taxon>
        <taxon>Haptista</taxon>
        <taxon>Haptophyta</taxon>
        <taxon>Prymnesiophyceae</taxon>
        <taxon>Isochrysidales</taxon>
        <taxon>Noelaerhabdaceae</taxon>
        <taxon>Emiliania</taxon>
    </lineage>
</organism>
<sequence>MSFQARAINKAREIGFGPLVLLLVAVLCGLKGPIFFGLLVLLCWNCVVRDAFHAVGSTVRGLRQHGPSRSAPSAPQTVSEYRAWLLRCTHAPLPPADSPLEVYEKLYREHGGRPTPDAKAAPTPTDTADAPPVFVDGSGAVASKLLPPPSSLRLAALVAAAWSATVLSALVPPAACGLGFSWQLSPLGVALLDPRTAAQALGGGLGAWAVFDRHPRSVPLRAAVVAAGVAAIAAALHVRALLTLVGPFLFTASPRLYHSLAGTAVPVAIRYSLLPATAAVAACSATARRAPASRRRRGPVRYALFAAAAAAVAVGAAAGRLPLVDGLRSASVKAGAGDFSGAREELCGGVLRSTGLPRLWFCGGGGGLLHPDSDPSSAAREARLLLGLSSGSAQAREGRVLRGASLHASRCE</sequence>
<accession>A0A0D3J7F8</accession>
<reference evidence="2" key="2">
    <citation type="submission" date="2024-10" db="UniProtKB">
        <authorList>
            <consortium name="EnsemblProtists"/>
        </authorList>
    </citation>
    <scope>IDENTIFICATION</scope>
</reference>
<keyword evidence="3" id="KW-1185">Reference proteome</keyword>
<feature type="transmembrane region" description="Helical" evidence="1">
    <location>
        <begin position="268"/>
        <end position="287"/>
    </location>
</feature>
<evidence type="ECO:0000313" key="3">
    <source>
        <dbReference type="Proteomes" id="UP000013827"/>
    </source>
</evidence>
<dbReference type="KEGG" id="ehx:EMIHUDRAFT_451101"/>
<proteinExistence type="predicted"/>
<keyword evidence="1" id="KW-1133">Transmembrane helix</keyword>
<reference evidence="3" key="1">
    <citation type="journal article" date="2013" name="Nature">
        <title>Pan genome of the phytoplankton Emiliania underpins its global distribution.</title>
        <authorList>
            <person name="Read B.A."/>
            <person name="Kegel J."/>
            <person name="Klute M.J."/>
            <person name="Kuo A."/>
            <person name="Lefebvre S.C."/>
            <person name="Maumus F."/>
            <person name="Mayer C."/>
            <person name="Miller J."/>
            <person name="Monier A."/>
            <person name="Salamov A."/>
            <person name="Young J."/>
            <person name="Aguilar M."/>
            <person name="Claverie J.M."/>
            <person name="Frickenhaus S."/>
            <person name="Gonzalez K."/>
            <person name="Herman E.K."/>
            <person name="Lin Y.C."/>
            <person name="Napier J."/>
            <person name="Ogata H."/>
            <person name="Sarno A.F."/>
            <person name="Shmutz J."/>
            <person name="Schroeder D."/>
            <person name="de Vargas C."/>
            <person name="Verret F."/>
            <person name="von Dassow P."/>
            <person name="Valentin K."/>
            <person name="Van de Peer Y."/>
            <person name="Wheeler G."/>
            <person name="Dacks J.B."/>
            <person name="Delwiche C.F."/>
            <person name="Dyhrman S.T."/>
            <person name="Glockner G."/>
            <person name="John U."/>
            <person name="Richards T."/>
            <person name="Worden A.Z."/>
            <person name="Zhang X."/>
            <person name="Grigoriev I.V."/>
            <person name="Allen A.E."/>
            <person name="Bidle K."/>
            <person name="Borodovsky M."/>
            <person name="Bowler C."/>
            <person name="Brownlee C."/>
            <person name="Cock J.M."/>
            <person name="Elias M."/>
            <person name="Gladyshev V.N."/>
            <person name="Groth M."/>
            <person name="Guda C."/>
            <person name="Hadaegh A."/>
            <person name="Iglesias-Rodriguez M.D."/>
            <person name="Jenkins J."/>
            <person name="Jones B.M."/>
            <person name="Lawson T."/>
            <person name="Leese F."/>
            <person name="Lindquist E."/>
            <person name="Lobanov A."/>
            <person name="Lomsadze A."/>
            <person name="Malik S.B."/>
            <person name="Marsh M.E."/>
            <person name="Mackinder L."/>
            <person name="Mock T."/>
            <person name="Mueller-Roeber B."/>
            <person name="Pagarete A."/>
            <person name="Parker M."/>
            <person name="Probert I."/>
            <person name="Quesneville H."/>
            <person name="Raines C."/>
            <person name="Rensing S.A."/>
            <person name="Riano-Pachon D.M."/>
            <person name="Richier S."/>
            <person name="Rokitta S."/>
            <person name="Shiraiwa Y."/>
            <person name="Soanes D.M."/>
            <person name="van der Giezen M."/>
            <person name="Wahlund T.M."/>
            <person name="Williams B."/>
            <person name="Wilson W."/>
            <person name="Wolfe G."/>
            <person name="Wurch L.L."/>
        </authorList>
    </citation>
    <scope>NUCLEOTIDE SEQUENCE</scope>
</reference>
<name>A0A0D3J7F8_EMIH1</name>
<feature type="transmembrane region" description="Helical" evidence="1">
    <location>
        <begin position="223"/>
        <end position="248"/>
    </location>
</feature>
<protein>
    <submittedName>
        <fullName evidence="2">Uncharacterized protein</fullName>
    </submittedName>
</protein>
<dbReference type="RefSeq" id="XP_005771872.1">
    <property type="nucleotide sequence ID" value="XM_005771815.1"/>
</dbReference>
<dbReference type="AlphaFoldDB" id="A0A0D3J7F8"/>
<keyword evidence="1" id="KW-0472">Membrane</keyword>